<proteinExistence type="predicted"/>
<evidence type="ECO:0000313" key="2">
    <source>
        <dbReference type="Proteomes" id="UP000789901"/>
    </source>
</evidence>
<protein>
    <submittedName>
        <fullName evidence="1">4940_t:CDS:1</fullName>
    </submittedName>
</protein>
<dbReference type="EMBL" id="CAJVQB010013824">
    <property type="protein sequence ID" value="CAG8764679.1"/>
    <property type="molecule type" value="Genomic_DNA"/>
</dbReference>
<organism evidence="1 2">
    <name type="scientific">Gigaspora margarita</name>
    <dbReference type="NCBI Taxonomy" id="4874"/>
    <lineage>
        <taxon>Eukaryota</taxon>
        <taxon>Fungi</taxon>
        <taxon>Fungi incertae sedis</taxon>
        <taxon>Mucoromycota</taxon>
        <taxon>Glomeromycotina</taxon>
        <taxon>Glomeromycetes</taxon>
        <taxon>Diversisporales</taxon>
        <taxon>Gigasporaceae</taxon>
        <taxon>Gigaspora</taxon>
    </lineage>
</organism>
<keyword evidence="2" id="KW-1185">Reference proteome</keyword>
<comment type="caution">
    <text evidence="1">The sequence shown here is derived from an EMBL/GenBank/DDBJ whole genome shotgun (WGS) entry which is preliminary data.</text>
</comment>
<dbReference type="Proteomes" id="UP000789901">
    <property type="component" value="Unassembled WGS sequence"/>
</dbReference>
<name>A0ABN7VEU0_GIGMA</name>
<sequence length="111" mass="12863">MSSTNHLEDGSFIKNQLRNILCNKSIRIVAHLLKINLETPLFPKDGIEERKGLIMLSKESAVQENQINNILQLDKELKIIKELEEIIYEIDHKKLNLNINLCIMQQSIVEL</sequence>
<evidence type="ECO:0000313" key="1">
    <source>
        <dbReference type="EMBL" id="CAG8764679.1"/>
    </source>
</evidence>
<gene>
    <name evidence="1" type="ORF">GMARGA_LOCUS17888</name>
</gene>
<accession>A0ABN7VEU0</accession>
<reference evidence="1 2" key="1">
    <citation type="submission" date="2021-06" db="EMBL/GenBank/DDBJ databases">
        <authorList>
            <person name="Kallberg Y."/>
            <person name="Tangrot J."/>
            <person name="Rosling A."/>
        </authorList>
    </citation>
    <scope>NUCLEOTIDE SEQUENCE [LARGE SCALE GENOMIC DNA]</scope>
    <source>
        <strain evidence="1 2">120-4 pot B 10/14</strain>
    </source>
</reference>